<keyword evidence="1" id="KW-0472">Membrane</keyword>
<dbReference type="InterPro" id="IPR016747">
    <property type="entry name" value="Phosphotransbutyrylase"/>
</dbReference>
<keyword evidence="1" id="KW-0812">Transmembrane</keyword>
<proteinExistence type="predicted"/>
<feature type="domain" description="VanZ-like" evidence="2">
    <location>
        <begin position="14"/>
        <end position="160"/>
    </location>
</feature>
<dbReference type="InterPro" id="IPR006976">
    <property type="entry name" value="VanZ-like"/>
</dbReference>
<dbReference type="NCBIfam" id="NF037970">
    <property type="entry name" value="vanZ_1"/>
    <property type="match status" value="1"/>
</dbReference>
<dbReference type="AlphaFoldDB" id="A0A1B2DEK1"/>
<reference evidence="3" key="1">
    <citation type="submission" date="2016-08" db="EMBL/GenBank/DDBJ databases">
        <title>Complete Genome Seqeunce of Paenibacillus sp. BIHB 4019 from tea rhizoplane.</title>
        <authorList>
            <person name="Thakur R."/>
            <person name="Swarnkar M.K."/>
            <person name="Gulati A."/>
        </authorList>
    </citation>
    <scope>NUCLEOTIDE SEQUENCE [LARGE SCALE GENOMIC DNA]</scope>
    <source>
        <strain evidence="3">BIHB4019</strain>
    </source>
</reference>
<keyword evidence="1" id="KW-1133">Transmembrane helix</keyword>
<feature type="transmembrane region" description="Helical" evidence="1">
    <location>
        <begin position="7"/>
        <end position="27"/>
    </location>
</feature>
<evidence type="ECO:0000313" key="3">
    <source>
        <dbReference type="EMBL" id="ANY66109.1"/>
    </source>
</evidence>
<evidence type="ECO:0000259" key="2">
    <source>
        <dbReference type="Pfam" id="PF04892"/>
    </source>
</evidence>
<dbReference type="Pfam" id="PF04892">
    <property type="entry name" value="VanZ"/>
    <property type="match status" value="1"/>
</dbReference>
<feature type="transmembrane region" description="Helical" evidence="1">
    <location>
        <begin position="145"/>
        <end position="168"/>
    </location>
</feature>
<dbReference type="EMBL" id="CP016808">
    <property type="protein sequence ID" value="ANY66109.1"/>
    <property type="molecule type" value="Genomic_DNA"/>
</dbReference>
<feature type="transmembrane region" description="Helical" evidence="1">
    <location>
        <begin position="86"/>
        <end position="103"/>
    </location>
</feature>
<accession>A0A1B2DEK1</accession>
<feature type="transmembrane region" description="Helical" evidence="1">
    <location>
        <begin position="108"/>
        <end position="125"/>
    </location>
</feature>
<dbReference type="RefSeq" id="WP_172455416.1">
    <property type="nucleotide sequence ID" value="NZ_CP016808.1"/>
</dbReference>
<name>A0A1B2DEK1_9BACL</name>
<sequence length="174" mass="19844">METRSNRYIIGIWLVILAAWILFVFHLSSQSFDQQTIRPKLQAWIGKEQLIRLLPDLSITYLGKTIEAKTNPYHFVEFIFRKSAHLFVYAMLGAIWFMLLRVVMKGRLLAPAMLSLLAAVTLAALDERNQLTSLNRTGNRMDVVVDFTGACIGIAVCLLLLAMVKLLYRKGRSR</sequence>
<organism evidence="3">
    <name type="scientific">Paenibacillus sp. BIHB 4019</name>
    <dbReference type="NCBI Taxonomy" id="1870819"/>
    <lineage>
        <taxon>Bacteria</taxon>
        <taxon>Bacillati</taxon>
        <taxon>Bacillota</taxon>
        <taxon>Bacilli</taxon>
        <taxon>Bacillales</taxon>
        <taxon>Paenibacillaceae</taxon>
        <taxon>Paenibacillus</taxon>
    </lineage>
</organism>
<dbReference type="PIRSF" id="PIRSF019083">
    <property type="entry name" value="UCP019083_VanZ"/>
    <property type="match status" value="1"/>
</dbReference>
<gene>
    <name evidence="3" type="ORF">BBD42_06295</name>
</gene>
<evidence type="ECO:0000256" key="1">
    <source>
        <dbReference type="SAM" id="Phobius"/>
    </source>
</evidence>
<protein>
    <recommendedName>
        <fullName evidence="2">VanZ-like domain-containing protein</fullName>
    </recommendedName>
</protein>